<dbReference type="EMBL" id="JBHLZP010000242">
    <property type="protein sequence ID" value="MFB9836002.1"/>
    <property type="molecule type" value="Genomic_DNA"/>
</dbReference>
<protein>
    <submittedName>
        <fullName evidence="1">Uncharacterized protein</fullName>
    </submittedName>
</protein>
<name>A0ABV5YNJ0_9ACTN</name>
<reference evidence="1 2" key="1">
    <citation type="submission" date="2024-09" db="EMBL/GenBank/DDBJ databases">
        <authorList>
            <person name="Sun Q."/>
            <person name="Mori K."/>
        </authorList>
    </citation>
    <scope>NUCLEOTIDE SEQUENCE [LARGE SCALE GENOMIC DNA]</scope>
    <source>
        <strain evidence="1 2">TBRC 0563</strain>
    </source>
</reference>
<organism evidence="1 2">
    <name type="scientific">Actinoallomurus acaciae</name>
    <dbReference type="NCBI Taxonomy" id="502577"/>
    <lineage>
        <taxon>Bacteria</taxon>
        <taxon>Bacillati</taxon>
        <taxon>Actinomycetota</taxon>
        <taxon>Actinomycetes</taxon>
        <taxon>Streptosporangiales</taxon>
        <taxon>Thermomonosporaceae</taxon>
        <taxon>Actinoallomurus</taxon>
    </lineage>
</organism>
<evidence type="ECO:0000313" key="2">
    <source>
        <dbReference type="Proteomes" id="UP001589627"/>
    </source>
</evidence>
<dbReference type="RefSeq" id="WP_378208476.1">
    <property type="nucleotide sequence ID" value="NZ_JBHLZP010000242.1"/>
</dbReference>
<accession>A0ABV5YNJ0</accession>
<evidence type="ECO:0000313" key="1">
    <source>
        <dbReference type="EMBL" id="MFB9836002.1"/>
    </source>
</evidence>
<gene>
    <name evidence="1" type="ORF">ACFFNX_27865</name>
</gene>
<proteinExistence type="predicted"/>
<keyword evidence="2" id="KW-1185">Reference proteome</keyword>
<sequence length="41" mass="4477">MLSDSPPPTPGSHPVPPMREVLLTIRRVVDYAQVASSLCCR</sequence>
<dbReference type="Proteomes" id="UP001589627">
    <property type="component" value="Unassembled WGS sequence"/>
</dbReference>
<comment type="caution">
    <text evidence="1">The sequence shown here is derived from an EMBL/GenBank/DDBJ whole genome shotgun (WGS) entry which is preliminary data.</text>
</comment>